<dbReference type="AlphaFoldDB" id="A0AAU7W3V9"/>
<keyword evidence="1" id="KW-1133">Transmembrane helix</keyword>
<keyword evidence="1" id="KW-0472">Membrane</keyword>
<gene>
    <name evidence="2" type="ORF">ABIQ69_11045</name>
</gene>
<sequence>MSVPPGAGRPSHAVRIRLTDSPVSHAGYWFATAVGFAWGALLSTGRIERRRGLIVFTGMPTWAFGRGGACVGGCYLTDRNVSHRVLGHEAIHRRQWRRYGMLFPLLYLLGGRNPLRNRFEVEAGLEAGGYLRRAAATARGRPRSRR</sequence>
<proteinExistence type="predicted"/>
<dbReference type="RefSeq" id="WP_350347167.1">
    <property type="nucleotide sequence ID" value="NZ_CP158374.1"/>
</dbReference>
<accession>A0AAU7W3V9</accession>
<evidence type="ECO:0000256" key="1">
    <source>
        <dbReference type="SAM" id="Phobius"/>
    </source>
</evidence>
<dbReference type="EMBL" id="CP158374">
    <property type="protein sequence ID" value="XBX81144.1"/>
    <property type="molecule type" value="Genomic_DNA"/>
</dbReference>
<protein>
    <submittedName>
        <fullName evidence="2">Fe-S oxidoreductase</fullName>
    </submittedName>
</protein>
<keyword evidence="1" id="KW-0812">Transmembrane</keyword>
<evidence type="ECO:0000313" key="2">
    <source>
        <dbReference type="EMBL" id="XBX81144.1"/>
    </source>
</evidence>
<name>A0AAU7W3V9_9MICO</name>
<feature type="transmembrane region" description="Helical" evidence="1">
    <location>
        <begin position="26"/>
        <end position="44"/>
    </location>
</feature>
<organism evidence="2">
    <name type="scientific">Agromyces sp. G08B096</name>
    <dbReference type="NCBI Taxonomy" id="3156399"/>
    <lineage>
        <taxon>Bacteria</taxon>
        <taxon>Bacillati</taxon>
        <taxon>Actinomycetota</taxon>
        <taxon>Actinomycetes</taxon>
        <taxon>Micrococcales</taxon>
        <taxon>Microbacteriaceae</taxon>
        <taxon>Agromyces</taxon>
    </lineage>
</organism>
<reference evidence="2" key="1">
    <citation type="submission" date="2024-05" db="EMBL/GenBank/DDBJ databases">
        <authorList>
            <person name="Yu L."/>
        </authorList>
    </citation>
    <scope>NUCLEOTIDE SEQUENCE</scope>
    <source>
        <strain evidence="2">G08B096</strain>
    </source>
</reference>